<reference evidence="2" key="1">
    <citation type="submission" date="2013-04" db="EMBL/GenBank/DDBJ databases">
        <authorList>
            <person name="Qu J."/>
            <person name="Murali S.C."/>
            <person name="Bandaranaike D."/>
            <person name="Bellair M."/>
            <person name="Blankenburg K."/>
            <person name="Chao H."/>
            <person name="Dinh H."/>
            <person name="Doddapaneni H."/>
            <person name="Downs B."/>
            <person name="Dugan-Rocha S."/>
            <person name="Elkadiri S."/>
            <person name="Gnanaolivu R.D."/>
            <person name="Hernandez B."/>
            <person name="Javaid M."/>
            <person name="Jayaseelan J.C."/>
            <person name="Lee S."/>
            <person name="Li M."/>
            <person name="Ming W."/>
            <person name="Munidasa M."/>
            <person name="Muniz J."/>
            <person name="Nguyen L."/>
            <person name="Ongeri F."/>
            <person name="Osuji N."/>
            <person name="Pu L.-L."/>
            <person name="Puazo M."/>
            <person name="Qu C."/>
            <person name="Quiroz J."/>
            <person name="Raj R."/>
            <person name="Weissenberger G."/>
            <person name="Xin Y."/>
            <person name="Zou X."/>
            <person name="Han Y."/>
            <person name="Richards S."/>
            <person name="Worley K."/>
            <person name="Muzny D."/>
            <person name="Gibbs R."/>
        </authorList>
    </citation>
    <scope>NUCLEOTIDE SEQUENCE</scope>
    <source>
        <strain evidence="2">Sampled in the wild</strain>
    </source>
</reference>
<dbReference type="Proteomes" id="UP000792457">
    <property type="component" value="Unassembled WGS sequence"/>
</dbReference>
<name>A0A8K0NWC5_LADFU</name>
<dbReference type="InterPro" id="IPR002083">
    <property type="entry name" value="MATH/TRAF_dom"/>
</dbReference>
<dbReference type="OrthoDB" id="6475149at2759"/>
<organism evidence="2 3">
    <name type="scientific">Ladona fulva</name>
    <name type="common">Scarce chaser dragonfly</name>
    <name type="synonym">Libellula fulva</name>
    <dbReference type="NCBI Taxonomy" id="123851"/>
    <lineage>
        <taxon>Eukaryota</taxon>
        <taxon>Metazoa</taxon>
        <taxon>Ecdysozoa</taxon>
        <taxon>Arthropoda</taxon>
        <taxon>Hexapoda</taxon>
        <taxon>Insecta</taxon>
        <taxon>Pterygota</taxon>
        <taxon>Palaeoptera</taxon>
        <taxon>Odonata</taxon>
        <taxon>Epiprocta</taxon>
        <taxon>Anisoptera</taxon>
        <taxon>Libelluloidea</taxon>
        <taxon>Libellulidae</taxon>
        <taxon>Ladona</taxon>
    </lineage>
</organism>
<proteinExistence type="predicted"/>
<reference evidence="2" key="2">
    <citation type="submission" date="2017-10" db="EMBL/GenBank/DDBJ databases">
        <title>Ladona fulva Genome sequencing and assembly.</title>
        <authorList>
            <person name="Murali S."/>
            <person name="Richards S."/>
            <person name="Bandaranaike D."/>
            <person name="Bellair M."/>
            <person name="Blankenburg K."/>
            <person name="Chao H."/>
            <person name="Dinh H."/>
            <person name="Doddapaneni H."/>
            <person name="Dugan-Rocha S."/>
            <person name="Elkadiri S."/>
            <person name="Gnanaolivu R."/>
            <person name="Hernandez B."/>
            <person name="Skinner E."/>
            <person name="Javaid M."/>
            <person name="Lee S."/>
            <person name="Li M."/>
            <person name="Ming W."/>
            <person name="Munidasa M."/>
            <person name="Muniz J."/>
            <person name="Nguyen L."/>
            <person name="Hughes D."/>
            <person name="Osuji N."/>
            <person name="Pu L.-L."/>
            <person name="Puazo M."/>
            <person name="Qu C."/>
            <person name="Quiroz J."/>
            <person name="Raj R."/>
            <person name="Weissenberger G."/>
            <person name="Xin Y."/>
            <person name="Zou X."/>
            <person name="Han Y."/>
            <person name="Worley K."/>
            <person name="Muzny D."/>
            <person name="Gibbs R."/>
        </authorList>
    </citation>
    <scope>NUCLEOTIDE SEQUENCE</scope>
    <source>
        <strain evidence="2">Sampled in the wild</strain>
    </source>
</reference>
<feature type="domain" description="MATH" evidence="1">
    <location>
        <begin position="137"/>
        <end position="292"/>
    </location>
</feature>
<gene>
    <name evidence="2" type="ORF">J437_LFUL004658</name>
</gene>
<keyword evidence="3" id="KW-1185">Reference proteome</keyword>
<evidence type="ECO:0000313" key="3">
    <source>
        <dbReference type="Proteomes" id="UP000792457"/>
    </source>
</evidence>
<dbReference type="Pfam" id="PF22486">
    <property type="entry name" value="MATH_2"/>
    <property type="match status" value="1"/>
</dbReference>
<sequence length="295" mass="34287">MENRFKSLEAQIADLLNALKLMIVNLENKLTLQNGELPTQHSLANIPLQNEDETFRCVEPHCSTPFTESVRFYPQETVEKLDQGKWIDEVDDSTAFITDTEWPREDEISRLNNTVHMEPYPESPLKNTASPVHRVFTYYWRMHGIASKINSWDPRRSLRSPSFYITPNGYRMYLLVFPRQNYENFYVHVGITVGANDANLSWPFSLKHRIQLLDQVRTPSSKKKRPLIPTRPMLPQDLASRVWNPALLCSASVWRRPLLGDSTECVGLGYPHEMLKSRNYIYNDSVVIKLTVYLE</sequence>
<comment type="caution">
    <text evidence="2">The sequence shown here is derived from an EMBL/GenBank/DDBJ whole genome shotgun (WGS) entry which is preliminary data.</text>
</comment>
<dbReference type="EMBL" id="KZ308305">
    <property type="protein sequence ID" value="KAG8226940.1"/>
    <property type="molecule type" value="Genomic_DNA"/>
</dbReference>
<dbReference type="InterPro" id="IPR008974">
    <property type="entry name" value="TRAF-like"/>
</dbReference>
<dbReference type="AlphaFoldDB" id="A0A8K0NWC5"/>
<dbReference type="SUPFAM" id="SSF49599">
    <property type="entry name" value="TRAF domain-like"/>
    <property type="match status" value="1"/>
</dbReference>
<dbReference type="Gene3D" id="2.60.210.10">
    <property type="entry name" value="Apoptosis, Tumor Necrosis Factor Receptor Associated Protein 2, Chain A"/>
    <property type="match status" value="1"/>
</dbReference>
<protein>
    <recommendedName>
        <fullName evidence="1">MATH domain-containing protein</fullName>
    </recommendedName>
</protein>
<evidence type="ECO:0000259" key="1">
    <source>
        <dbReference type="Pfam" id="PF22486"/>
    </source>
</evidence>
<accession>A0A8K0NWC5</accession>
<evidence type="ECO:0000313" key="2">
    <source>
        <dbReference type="EMBL" id="KAG8226940.1"/>
    </source>
</evidence>